<dbReference type="EMBL" id="GEZM01097013">
    <property type="protein sequence ID" value="JAV54366.1"/>
    <property type="molecule type" value="Transcribed_RNA"/>
</dbReference>
<keyword evidence="1" id="KW-0812">Transmembrane</keyword>
<evidence type="ECO:0000313" key="2">
    <source>
        <dbReference type="EMBL" id="JAV54375.1"/>
    </source>
</evidence>
<dbReference type="EMBL" id="GEZM01096998">
    <property type="protein sequence ID" value="JAV54410.1"/>
    <property type="molecule type" value="Transcribed_RNA"/>
</dbReference>
<name>A0A1Y1K425_PHOPY</name>
<dbReference type="EMBL" id="GEZM01096978">
    <property type="protein sequence ID" value="JAV54464.1"/>
    <property type="molecule type" value="Transcribed_RNA"/>
</dbReference>
<dbReference type="EMBL" id="GEZM01096977">
    <property type="protein sequence ID" value="JAV54466.1"/>
    <property type="molecule type" value="Transcribed_RNA"/>
</dbReference>
<dbReference type="EMBL" id="GEZM01097019">
    <property type="protein sequence ID" value="JAV54348.1"/>
    <property type="molecule type" value="Transcribed_RNA"/>
</dbReference>
<dbReference type="EMBL" id="GEZM01097001">
    <property type="protein sequence ID" value="JAV54402.1"/>
    <property type="molecule type" value="Transcribed_RNA"/>
</dbReference>
<keyword evidence="1" id="KW-0472">Membrane</keyword>
<dbReference type="EMBL" id="GEZM01097011">
    <property type="protein sequence ID" value="JAV54370.1"/>
    <property type="molecule type" value="Transcribed_RNA"/>
</dbReference>
<keyword evidence="1" id="KW-1133">Transmembrane helix</keyword>
<dbReference type="EMBL" id="GEZM01096985">
    <property type="protein sequence ID" value="JAV54447.1"/>
    <property type="molecule type" value="Transcribed_RNA"/>
</dbReference>
<dbReference type="EMBL" id="GEZM01096997">
    <property type="protein sequence ID" value="JAV54413.1"/>
    <property type="molecule type" value="Transcribed_RNA"/>
</dbReference>
<organism evidence="2">
    <name type="scientific">Photinus pyralis</name>
    <name type="common">Common eastern firefly</name>
    <name type="synonym">Lampyris pyralis</name>
    <dbReference type="NCBI Taxonomy" id="7054"/>
    <lineage>
        <taxon>Eukaryota</taxon>
        <taxon>Metazoa</taxon>
        <taxon>Ecdysozoa</taxon>
        <taxon>Arthropoda</taxon>
        <taxon>Hexapoda</taxon>
        <taxon>Insecta</taxon>
        <taxon>Pterygota</taxon>
        <taxon>Neoptera</taxon>
        <taxon>Endopterygota</taxon>
        <taxon>Coleoptera</taxon>
        <taxon>Polyphaga</taxon>
        <taxon>Elateriformia</taxon>
        <taxon>Elateroidea</taxon>
        <taxon>Lampyridae</taxon>
        <taxon>Lampyrinae</taxon>
        <taxon>Photinus</taxon>
    </lineage>
</organism>
<dbReference type="EMBL" id="GEZM01097012">
    <property type="protein sequence ID" value="JAV54367.1"/>
    <property type="molecule type" value="Transcribed_RNA"/>
</dbReference>
<dbReference type="EMBL" id="GEZM01096990">
    <property type="protein sequence ID" value="JAV54432.1"/>
    <property type="molecule type" value="Transcribed_RNA"/>
</dbReference>
<reference evidence="2" key="1">
    <citation type="journal article" date="2016" name="Sci. Rep.">
        <title>Molecular characterization of firefly nuptial gifts: a multi-omics approach sheds light on postcopulatory sexual selection.</title>
        <authorList>
            <person name="Al-Wathiqui N."/>
            <person name="Fallon T.R."/>
            <person name="South A."/>
            <person name="Weng J.K."/>
            <person name="Lewis S.M."/>
        </authorList>
    </citation>
    <scope>NUCLEOTIDE SEQUENCE</scope>
</reference>
<protein>
    <submittedName>
        <fullName evidence="2">Uncharacterized protein</fullName>
    </submittedName>
</protein>
<dbReference type="EMBL" id="GEZM01096993">
    <property type="protein sequence ID" value="JAV54423.1"/>
    <property type="molecule type" value="Transcribed_RNA"/>
</dbReference>
<dbReference type="EMBL" id="GEZM01097007">
    <property type="protein sequence ID" value="JAV54383.1"/>
    <property type="molecule type" value="Transcribed_RNA"/>
</dbReference>
<dbReference type="EMBL" id="GEZM01097004">
    <property type="protein sequence ID" value="JAV54393.1"/>
    <property type="molecule type" value="Transcribed_RNA"/>
</dbReference>
<dbReference type="EMBL" id="GEZM01096984">
    <property type="protein sequence ID" value="JAV54449.1"/>
    <property type="molecule type" value="Transcribed_RNA"/>
</dbReference>
<dbReference type="EMBL" id="GEZM01097010">
    <property type="protein sequence ID" value="JAV54375.1"/>
    <property type="molecule type" value="Transcribed_RNA"/>
</dbReference>
<dbReference type="EMBL" id="GEZM01096989">
    <property type="protein sequence ID" value="JAV54433.1"/>
    <property type="molecule type" value="Transcribed_RNA"/>
</dbReference>
<dbReference type="EMBL" id="GEZM01096987">
    <property type="protein sequence ID" value="JAV54439.1"/>
    <property type="molecule type" value="Transcribed_RNA"/>
</dbReference>
<dbReference type="EMBL" id="GEZM01097018">
    <property type="protein sequence ID" value="JAV54350.1"/>
    <property type="molecule type" value="Transcribed_RNA"/>
</dbReference>
<dbReference type="EMBL" id="GEZM01097016">
    <property type="protein sequence ID" value="JAV54355.1"/>
    <property type="molecule type" value="Transcribed_RNA"/>
</dbReference>
<accession>A0A1Y1K425</accession>
<dbReference type="AlphaFoldDB" id="A0A1Y1K425"/>
<evidence type="ECO:0000256" key="1">
    <source>
        <dbReference type="SAM" id="Phobius"/>
    </source>
</evidence>
<dbReference type="EMBL" id="GEZM01097005">
    <property type="protein sequence ID" value="JAV54389.1"/>
    <property type="molecule type" value="Transcribed_RNA"/>
</dbReference>
<dbReference type="EMBL" id="GEZM01096991">
    <property type="protein sequence ID" value="JAV54429.1"/>
    <property type="molecule type" value="Transcribed_RNA"/>
</dbReference>
<dbReference type="EMBL" id="GEZM01096988">
    <property type="protein sequence ID" value="JAV54438.1"/>
    <property type="molecule type" value="Transcribed_RNA"/>
</dbReference>
<dbReference type="EMBL" id="GEZM01097017">
    <property type="protein sequence ID" value="JAV54353.1"/>
    <property type="molecule type" value="Transcribed_RNA"/>
</dbReference>
<dbReference type="EMBL" id="GEZM01096979">
    <property type="protein sequence ID" value="JAV54461.1"/>
    <property type="molecule type" value="Transcribed_RNA"/>
</dbReference>
<dbReference type="EMBL" id="GEZM01097015">
    <property type="protein sequence ID" value="JAV54360.1"/>
    <property type="molecule type" value="Transcribed_RNA"/>
</dbReference>
<dbReference type="EMBL" id="GEZM01097009">
    <property type="protein sequence ID" value="JAV54376.1"/>
    <property type="molecule type" value="Transcribed_RNA"/>
</dbReference>
<dbReference type="EMBL" id="GEZM01096983">
    <property type="protein sequence ID" value="JAV54452.1"/>
    <property type="molecule type" value="Transcribed_RNA"/>
</dbReference>
<dbReference type="EMBL" id="GEZM01096999">
    <property type="protein sequence ID" value="JAV54406.1"/>
    <property type="molecule type" value="Transcribed_RNA"/>
</dbReference>
<dbReference type="EMBL" id="GEZM01096995">
    <property type="protein sequence ID" value="JAV54416.1"/>
    <property type="molecule type" value="Transcribed_RNA"/>
</dbReference>
<dbReference type="EMBL" id="GEZM01096982">
    <property type="protein sequence ID" value="JAV54453.1"/>
    <property type="molecule type" value="Transcribed_RNA"/>
</dbReference>
<dbReference type="EMBL" id="GEZM01096976">
    <property type="protein sequence ID" value="JAV54471.1"/>
    <property type="molecule type" value="Transcribed_RNA"/>
</dbReference>
<sequence length="123" mass="13658">MDNRLEGSLGWLKDDYTTETTAIPEIIIAEEAAAGSLAVIIVSAIISITLLFIIAIFIDCRHQKAKNGKLRSRMFKITLPKFATPRVDQEPIADKMETEEATPAPATVIAQAAKVRENDVYRW</sequence>
<dbReference type="EMBL" id="GEZM01097000">
    <property type="protein sequence ID" value="JAV54403.1"/>
    <property type="molecule type" value="Transcribed_RNA"/>
</dbReference>
<dbReference type="EMBL" id="GEZM01096994">
    <property type="protein sequence ID" value="JAV54420.1"/>
    <property type="molecule type" value="Transcribed_RNA"/>
</dbReference>
<proteinExistence type="predicted"/>
<dbReference type="EMBL" id="GEZM01096986">
    <property type="protein sequence ID" value="JAV54441.1"/>
    <property type="molecule type" value="Transcribed_RNA"/>
</dbReference>
<dbReference type="EMBL" id="GEZM01097002">
    <property type="protein sequence ID" value="JAV54399.1"/>
    <property type="molecule type" value="Transcribed_RNA"/>
</dbReference>
<dbReference type="EMBL" id="GEZM01097003">
    <property type="protein sequence ID" value="JAV54396.1"/>
    <property type="molecule type" value="Transcribed_RNA"/>
</dbReference>
<dbReference type="EMBL" id="GEZM01097008">
    <property type="protein sequence ID" value="JAV54379.1"/>
    <property type="molecule type" value="Transcribed_RNA"/>
</dbReference>
<dbReference type="EMBL" id="GEZM01096992">
    <property type="protein sequence ID" value="JAV54425.1"/>
    <property type="molecule type" value="Transcribed_RNA"/>
</dbReference>
<dbReference type="EMBL" id="GEZM01097006">
    <property type="protein sequence ID" value="JAV54387.1"/>
    <property type="molecule type" value="Transcribed_RNA"/>
</dbReference>
<dbReference type="EMBL" id="GEZM01096980">
    <property type="protein sequence ID" value="JAV54457.1"/>
    <property type="molecule type" value="Transcribed_RNA"/>
</dbReference>
<dbReference type="EMBL" id="GEZM01097014">
    <property type="protein sequence ID" value="JAV54361.1"/>
    <property type="molecule type" value="Transcribed_RNA"/>
</dbReference>
<feature type="transmembrane region" description="Helical" evidence="1">
    <location>
        <begin position="37"/>
        <end position="58"/>
    </location>
</feature>